<protein>
    <submittedName>
        <fullName evidence="1">Uncharacterized protein</fullName>
    </submittedName>
</protein>
<organism evidence="1 2">
    <name type="scientific">Capnocytophaga cynodegmi</name>
    <dbReference type="NCBI Taxonomy" id="28189"/>
    <lineage>
        <taxon>Bacteria</taxon>
        <taxon>Pseudomonadati</taxon>
        <taxon>Bacteroidota</taxon>
        <taxon>Flavobacteriia</taxon>
        <taxon>Flavobacteriales</taxon>
        <taxon>Flavobacteriaceae</taxon>
        <taxon>Capnocytophaga</taxon>
    </lineage>
</organism>
<sequence length="38" mass="4517">MKIKIYFITSVLFSKEIKSVKIDKSVKDFYIKLTELYG</sequence>
<evidence type="ECO:0000313" key="1">
    <source>
        <dbReference type="EMBL" id="CEN36987.1"/>
    </source>
</evidence>
<proteinExistence type="predicted"/>
<dbReference type="AlphaFoldDB" id="A0A0B7HGF8"/>
<dbReference type="Pfam" id="PF19514">
    <property type="entry name" value="MobC_2"/>
    <property type="match status" value="1"/>
</dbReference>
<name>A0A0B7HGF8_9FLAO</name>
<reference evidence="1 2" key="1">
    <citation type="submission" date="2015-01" db="EMBL/GenBank/DDBJ databases">
        <authorList>
            <person name="MANFREDI Pablo"/>
        </authorList>
    </citation>
    <scope>NUCLEOTIDE SEQUENCE [LARGE SCALE GENOMIC DNA]</scope>
    <source>
        <strain evidence="1 2">Ccy74</strain>
    </source>
</reference>
<dbReference type="Proteomes" id="UP000038083">
    <property type="component" value="Unassembled WGS sequence"/>
</dbReference>
<dbReference type="EMBL" id="CDOG01000014">
    <property type="protein sequence ID" value="CEN36987.1"/>
    <property type="molecule type" value="Genomic_DNA"/>
</dbReference>
<evidence type="ECO:0000313" key="2">
    <source>
        <dbReference type="Proteomes" id="UP000038083"/>
    </source>
</evidence>
<dbReference type="InterPro" id="IPR045788">
    <property type="entry name" value="MobC_2"/>
</dbReference>
<accession>A0A0B7HGF8</accession>
<gene>
    <name evidence="1" type="ORF">CCYN74_210002</name>
</gene>